<dbReference type="Pfam" id="PF03460">
    <property type="entry name" value="NIR_SIR_ferr"/>
    <property type="match status" value="2"/>
</dbReference>
<evidence type="ECO:0000259" key="7">
    <source>
        <dbReference type="Pfam" id="PF01077"/>
    </source>
</evidence>
<feature type="domain" description="Nitrite/Sulfite reductase ferredoxin-like" evidence="8">
    <location>
        <begin position="50"/>
        <end position="116"/>
    </location>
</feature>
<dbReference type="SUPFAM" id="SSF55124">
    <property type="entry name" value="Nitrite/Sulfite reductase N-terminal domain-like"/>
    <property type="match status" value="2"/>
</dbReference>
<proteinExistence type="predicted"/>
<evidence type="ECO:0000256" key="3">
    <source>
        <dbReference type="ARBA" id="ARBA00022723"/>
    </source>
</evidence>
<feature type="domain" description="Nitrite/sulphite reductase 4Fe-4S" evidence="7">
    <location>
        <begin position="126"/>
        <end position="277"/>
    </location>
</feature>
<dbReference type="RefSeq" id="WP_248357582.1">
    <property type="nucleotide sequence ID" value="NZ_AP025591.1"/>
</dbReference>
<evidence type="ECO:0000313" key="10">
    <source>
        <dbReference type="Proteomes" id="UP001162891"/>
    </source>
</evidence>
<dbReference type="PANTHER" id="PTHR32439:SF9">
    <property type="entry name" value="BLR3264 PROTEIN"/>
    <property type="match status" value="1"/>
</dbReference>
<dbReference type="Gene3D" id="3.30.413.10">
    <property type="entry name" value="Sulfite Reductase Hemoprotein, domain 1"/>
    <property type="match status" value="2"/>
</dbReference>
<evidence type="ECO:0000313" key="9">
    <source>
        <dbReference type="EMBL" id="BDG01188.1"/>
    </source>
</evidence>
<dbReference type="InterPro" id="IPR005117">
    <property type="entry name" value="NiRdtase/SiRdtase_haem-b_fer"/>
</dbReference>
<dbReference type="Proteomes" id="UP001162891">
    <property type="component" value="Chromosome"/>
</dbReference>
<evidence type="ECO:0000256" key="2">
    <source>
        <dbReference type="ARBA" id="ARBA00022617"/>
    </source>
</evidence>
<dbReference type="InterPro" id="IPR006067">
    <property type="entry name" value="NO2/SO3_Rdtase_4Fe4S_dom"/>
</dbReference>
<dbReference type="InterPro" id="IPR045854">
    <property type="entry name" value="NO2/SO3_Rdtase_4Fe4S_sf"/>
</dbReference>
<organism evidence="9 10">
    <name type="scientific">Anaeromyxobacter oryzae</name>
    <dbReference type="NCBI Taxonomy" id="2918170"/>
    <lineage>
        <taxon>Bacteria</taxon>
        <taxon>Pseudomonadati</taxon>
        <taxon>Myxococcota</taxon>
        <taxon>Myxococcia</taxon>
        <taxon>Myxococcales</taxon>
        <taxon>Cystobacterineae</taxon>
        <taxon>Anaeromyxobacteraceae</taxon>
        <taxon>Anaeromyxobacter</taxon>
    </lineage>
</organism>
<evidence type="ECO:0000256" key="6">
    <source>
        <dbReference type="ARBA" id="ARBA00023014"/>
    </source>
</evidence>
<dbReference type="PRINTS" id="PR00397">
    <property type="entry name" value="SIROHAEM"/>
</dbReference>
<dbReference type="Gene3D" id="3.90.480.10">
    <property type="entry name" value="Sulfite Reductase Hemoprotein,Domain 2"/>
    <property type="match status" value="1"/>
</dbReference>
<keyword evidence="1" id="KW-0004">4Fe-4S</keyword>
<feature type="domain" description="Nitrite/sulphite reductase 4Fe-4S" evidence="7">
    <location>
        <begin position="432"/>
        <end position="546"/>
    </location>
</feature>
<dbReference type="Pfam" id="PF01077">
    <property type="entry name" value="NIR_SIR"/>
    <property type="match status" value="2"/>
</dbReference>
<reference evidence="10" key="1">
    <citation type="journal article" date="2022" name="Int. J. Syst. Evol. Microbiol.">
        <title>Anaeromyxobacter oryzae sp. nov., Anaeromyxobacter diazotrophicus sp. nov. and Anaeromyxobacter paludicola sp. nov., isolated from paddy soils.</title>
        <authorList>
            <person name="Itoh H."/>
            <person name="Xu Z."/>
            <person name="Mise K."/>
            <person name="Masuda Y."/>
            <person name="Ushijima N."/>
            <person name="Hayakawa C."/>
            <person name="Shiratori Y."/>
            <person name="Senoo K."/>
        </authorList>
    </citation>
    <scope>NUCLEOTIDE SEQUENCE [LARGE SCALE GENOMIC DNA]</scope>
    <source>
        <strain evidence="10">Red232</strain>
    </source>
</reference>
<evidence type="ECO:0000256" key="5">
    <source>
        <dbReference type="ARBA" id="ARBA00023004"/>
    </source>
</evidence>
<feature type="domain" description="Nitrite/Sulfite reductase ferredoxin-like" evidence="8">
    <location>
        <begin position="353"/>
        <end position="420"/>
    </location>
</feature>
<name>A0ABM7WP03_9BACT</name>
<dbReference type="PANTHER" id="PTHR32439">
    <property type="entry name" value="FERREDOXIN--NITRITE REDUCTASE, CHLOROPLASTIC"/>
    <property type="match status" value="1"/>
</dbReference>
<sequence>MPTLAPSSRERAPFADARDLDDFLEMLARFERGEVTAEAWRQYRLLLGTYGQRQPGDVHMQRVKIPQGVLSAAQLEALAEVAVEHGRGFGHVTTRQNLQLHFVAARGAEAAMRRLVDAGITTREACGNSVRNVTACPLAGVSAREAFDVTPYAEAFTRHFLRHPLSSTLPRKFKVAFEGCPDDHAACAIHDLGFFARTAPDGRRGFLVRAGGGTATVPVAAQLLVDFLPAEDVLELSEAVIRVFHRLGDRVHRHANRMKFLIRKLGFEGFRAEVEAERSRVRADGAPRLSFDVASPPEELAPEGTRPAAPGPEAIAARVRAQAPRGPGLVPAVEPDLAPAAALRAAFERTNVRPQRQAGWVVVEVVLPLGDVTAAQLSVLADLSRAYGDGTVRFTREQDVVLRWVRREEVGALHARLAAAGLGRAGAGTAARVTSCPGAESCKLAVTQSRGLGRLLEEHVRAHPELALPELDLKVSGCPNGCGQHHVAAIGFQGSARKVDGRAIPQYFVLLGGAVGPDGARFGRLAAKIPARRVPEALDRLVALYAADRAVGESAPAFFARVDPARARAVLADLAELAPDALRPEDLVDLGDAAAFRPESGDGECAT</sequence>
<accession>A0ABM7WP03</accession>
<keyword evidence="3" id="KW-0479">Metal-binding</keyword>
<gene>
    <name evidence="9" type="ORF">AMOR_01840</name>
</gene>
<dbReference type="InterPro" id="IPR036136">
    <property type="entry name" value="Nit/Sulf_reduc_fer-like_dom_sf"/>
</dbReference>
<dbReference type="InterPro" id="IPR051329">
    <property type="entry name" value="NIR_SIR_4Fe-4S"/>
</dbReference>
<keyword evidence="4" id="KW-0560">Oxidoreductase</keyword>
<protein>
    <submittedName>
        <fullName evidence="9">Ferredoxin--nitrite reductase</fullName>
    </submittedName>
</protein>
<evidence type="ECO:0000256" key="4">
    <source>
        <dbReference type="ARBA" id="ARBA00023002"/>
    </source>
</evidence>
<dbReference type="EMBL" id="AP025591">
    <property type="protein sequence ID" value="BDG01188.1"/>
    <property type="molecule type" value="Genomic_DNA"/>
</dbReference>
<evidence type="ECO:0000256" key="1">
    <source>
        <dbReference type="ARBA" id="ARBA00022485"/>
    </source>
</evidence>
<keyword evidence="6" id="KW-0411">Iron-sulfur</keyword>
<dbReference type="SUPFAM" id="SSF56014">
    <property type="entry name" value="Nitrite and sulphite reductase 4Fe-4S domain-like"/>
    <property type="match status" value="2"/>
</dbReference>
<keyword evidence="5" id="KW-0408">Iron</keyword>
<keyword evidence="10" id="KW-1185">Reference proteome</keyword>
<evidence type="ECO:0000259" key="8">
    <source>
        <dbReference type="Pfam" id="PF03460"/>
    </source>
</evidence>
<keyword evidence="2" id="KW-0349">Heme</keyword>
<dbReference type="InterPro" id="IPR006066">
    <property type="entry name" value="NO2/SO3_Rdtase_FeS/sirohaem_BS"/>
</dbReference>